<keyword evidence="6" id="KW-0521">NADP</keyword>
<sequence length="298" mass="31615">MKILVAGKSGQVATALDRAAPPPGLPDYRLVCMGRPHLDLGRPDTLAAAIAAEAPDILINAAAYTNVDKAEAEEDQARRINADGAAALARVAADRDIPFLHLSTDYVFDGTKADPYVEDDPVGPAGAYGRSKLDGERAVLAACPKAIVLRTAWVYSPWGHNFVRTMLRLGRERDALRVVGDQWGNPSYAPDIAAGLLGICARIAATGWQADYAGIFHLAGEGETSWHGLACEIFSVAAGHGHPPPEVAAITTEEYPTPAARPANSRLDTGKAARVFGVRLPHWRDGVADCVDRVLQAA</sequence>
<protein>
    <recommendedName>
        <fullName evidence="4 6">dTDP-4-dehydrorhamnose reductase</fullName>
        <ecNumber evidence="3 6">1.1.1.133</ecNumber>
    </recommendedName>
</protein>
<accession>A0A3M0CV18</accession>
<dbReference type="NCBIfam" id="TIGR01214">
    <property type="entry name" value="rmlD"/>
    <property type="match status" value="1"/>
</dbReference>
<dbReference type="Gene3D" id="3.40.50.720">
    <property type="entry name" value="NAD(P)-binding Rossmann-like Domain"/>
    <property type="match status" value="1"/>
</dbReference>
<evidence type="ECO:0000256" key="4">
    <source>
        <dbReference type="ARBA" id="ARBA00017099"/>
    </source>
</evidence>
<evidence type="ECO:0000256" key="2">
    <source>
        <dbReference type="ARBA" id="ARBA00010944"/>
    </source>
</evidence>
<comment type="caution">
    <text evidence="8">The sequence shown here is derived from an EMBL/GenBank/DDBJ whole genome shotgun (WGS) entry which is preliminary data.</text>
</comment>
<comment type="pathway">
    <text evidence="1 6">Carbohydrate biosynthesis; dTDP-L-rhamnose biosynthesis.</text>
</comment>
<dbReference type="SUPFAM" id="SSF51735">
    <property type="entry name" value="NAD(P)-binding Rossmann-fold domains"/>
    <property type="match status" value="1"/>
</dbReference>
<gene>
    <name evidence="8" type="ORF">BXY39_0916</name>
</gene>
<comment type="similarity">
    <text evidence="2 6">Belongs to the dTDP-4-dehydrorhamnose reductase family.</text>
</comment>
<organism evidence="8 9">
    <name type="scientific">Eilatimonas milleporae</name>
    <dbReference type="NCBI Taxonomy" id="911205"/>
    <lineage>
        <taxon>Bacteria</taxon>
        <taxon>Pseudomonadati</taxon>
        <taxon>Pseudomonadota</taxon>
        <taxon>Alphaproteobacteria</taxon>
        <taxon>Kordiimonadales</taxon>
        <taxon>Kordiimonadaceae</taxon>
        <taxon>Eilatimonas</taxon>
    </lineage>
</organism>
<dbReference type="OrthoDB" id="9803892at2"/>
<evidence type="ECO:0000313" key="9">
    <source>
        <dbReference type="Proteomes" id="UP000271227"/>
    </source>
</evidence>
<evidence type="ECO:0000313" key="8">
    <source>
        <dbReference type="EMBL" id="RMB12420.1"/>
    </source>
</evidence>
<dbReference type="Proteomes" id="UP000271227">
    <property type="component" value="Unassembled WGS sequence"/>
</dbReference>
<dbReference type="AlphaFoldDB" id="A0A3M0CV18"/>
<keyword evidence="6" id="KW-0560">Oxidoreductase</keyword>
<dbReference type="FunCoup" id="A0A3M0CV18">
    <property type="interactions" value="463"/>
</dbReference>
<evidence type="ECO:0000256" key="6">
    <source>
        <dbReference type="RuleBase" id="RU364082"/>
    </source>
</evidence>
<dbReference type="GO" id="GO:0019305">
    <property type="term" value="P:dTDP-rhamnose biosynthetic process"/>
    <property type="evidence" value="ECO:0007669"/>
    <property type="project" value="UniProtKB-UniPathway"/>
</dbReference>
<dbReference type="EMBL" id="REFR01000009">
    <property type="protein sequence ID" value="RMB12420.1"/>
    <property type="molecule type" value="Genomic_DNA"/>
</dbReference>
<dbReference type="InterPro" id="IPR005913">
    <property type="entry name" value="dTDP_dehydrorham_reduct"/>
</dbReference>
<reference evidence="8 9" key="1">
    <citation type="submission" date="2018-10" db="EMBL/GenBank/DDBJ databases">
        <title>Genomic Encyclopedia of Archaeal and Bacterial Type Strains, Phase II (KMG-II): from individual species to whole genera.</title>
        <authorList>
            <person name="Goeker M."/>
        </authorList>
    </citation>
    <scope>NUCLEOTIDE SEQUENCE [LARGE SCALE GENOMIC DNA]</scope>
    <source>
        <strain evidence="8 9">DSM 25217</strain>
    </source>
</reference>
<dbReference type="UniPathway" id="UPA00124"/>
<comment type="catalytic activity">
    <reaction evidence="5 6">
        <text>dTDP-beta-L-rhamnose + NADP(+) = dTDP-4-dehydro-beta-L-rhamnose + NADPH + H(+)</text>
        <dbReference type="Rhea" id="RHEA:21796"/>
        <dbReference type="ChEBI" id="CHEBI:15378"/>
        <dbReference type="ChEBI" id="CHEBI:57510"/>
        <dbReference type="ChEBI" id="CHEBI:57783"/>
        <dbReference type="ChEBI" id="CHEBI:58349"/>
        <dbReference type="ChEBI" id="CHEBI:62830"/>
        <dbReference type="EC" id="1.1.1.133"/>
    </reaction>
</comment>
<dbReference type="RefSeq" id="WP_121937594.1">
    <property type="nucleotide sequence ID" value="NZ_REFR01000009.1"/>
</dbReference>
<evidence type="ECO:0000256" key="5">
    <source>
        <dbReference type="ARBA" id="ARBA00048200"/>
    </source>
</evidence>
<dbReference type="InterPro" id="IPR036291">
    <property type="entry name" value="NAD(P)-bd_dom_sf"/>
</dbReference>
<comment type="cofactor">
    <cofactor evidence="6">
        <name>Mg(2+)</name>
        <dbReference type="ChEBI" id="CHEBI:18420"/>
    </cofactor>
    <text evidence="6">Binds 1 Mg(2+) ion per monomer.</text>
</comment>
<proteinExistence type="inferred from homology"/>
<dbReference type="GO" id="GO:0008831">
    <property type="term" value="F:dTDP-4-dehydrorhamnose reductase activity"/>
    <property type="evidence" value="ECO:0007669"/>
    <property type="project" value="UniProtKB-EC"/>
</dbReference>
<dbReference type="InterPro" id="IPR029903">
    <property type="entry name" value="RmlD-like-bd"/>
</dbReference>
<dbReference type="PANTHER" id="PTHR10491">
    <property type="entry name" value="DTDP-4-DEHYDRORHAMNOSE REDUCTASE"/>
    <property type="match status" value="1"/>
</dbReference>
<evidence type="ECO:0000256" key="1">
    <source>
        <dbReference type="ARBA" id="ARBA00004781"/>
    </source>
</evidence>
<comment type="function">
    <text evidence="6">Catalyzes the reduction of dTDP-6-deoxy-L-lyxo-4-hexulose to yield dTDP-L-rhamnose.</text>
</comment>
<dbReference type="CDD" id="cd05254">
    <property type="entry name" value="dTDP_HR_like_SDR_e"/>
    <property type="match status" value="1"/>
</dbReference>
<dbReference type="Gene3D" id="3.90.25.10">
    <property type="entry name" value="UDP-galactose 4-epimerase, domain 1"/>
    <property type="match status" value="1"/>
</dbReference>
<evidence type="ECO:0000256" key="3">
    <source>
        <dbReference type="ARBA" id="ARBA00012929"/>
    </source>
</evidence>
<dbReference type="Pfam" id="PF04321">
    <property type="entry name" value="RmlD_sub_bind"/>
    <property type="match status" value="1"/>
</dbReference>
<feature type="domain" description="RmlD-like substrate binding" evidence="7">
    <location>
        <begin position="1"/>
        <end position="294"/>
    </location>
</feature>
<keyword evidence="9" id="KW-1185">Reference proteome</keyword>
<evidence type="ECO:0000259" key="7">
    <source>
        <dbReference type="Pfam" id="PF04321"/>
    </source>
</evidence>
<dbReference type="PANTHER" id="PTHR10491:SF4">
    <property type="entry name" value="METHIONINE ADENOSYLTRANSFERASE 2 SUBUNIT BETA"/>
    <property type="match status" value="1"/>
</dbReference>
<dbReference type="EC" id="1.1.1.133" evidence="3 6"/>
<dbReference type="InParanoid" id="A0A3M0CV18"/>
<name>A0A3M0CV18_9PROT</name>